<dbReference type="AlphaFoldDB" id="A0AAD4VNW9"/>
<evidence type="ECO:0000313" key="1">
    <source>
        <dbReference type="EMBL" id="KAI5328091.1"/>
    </source>
</evidence>
<reference evidence="1 2" key="1">
    <citation type="journal article" date="2022" name="G3 (Bethesda)">
        <title>Whole-genome sequence and methylome profiling of the almond [Prunus dulcis (Mill.) D.A. Webb] cultivar 'Nonpareil'.</title>
        <authorList>
            <person name="D'Amico-Willman K.M."/>
            <person name="Ouma W.Z."/>
            <person name="Meulia T."/>
            <person name="Sideli G.M."/>
            <person name="Gradziel T.M."/>
            <person name="Fresnedo-Ramirez J."/>
        </authorList>
    </citation>
    <scope>NUCLEOTIDE SEQUENCE [LARGE SCALE GENOMIC DNA]</scope>
    <source>
        <strain evidence="1">Clone GOH B32 T37-40</strain>
    </source>
</reference>
<proteinExistence type="predicted"/>
<dbReference type="EMBL" id="JAJFAZ020000005">
    <property type="protein sequence ID" value="KAI5328091.1"/>
    <property type="molecule type" value="Genomic_DNA"/>
</dbReference>
<name>A0AAD4VNW9_PRUDU</name>
<dbReference type="Proteomes" id="UP001054821">
    <property type="component" value="Chromosome 5"/>
</dbReference>
<sequence length="94" mass="10613">MSSMNFAETKMLAMSKRWTFKESMGIGTAAVSHQAKTQTITASMVQLATGPSSFTQRHIMVHIRGQRRTDNVLSVRVNFKPNRKLCDRWIGLLS</sequence>
<organism evidence="1 2">
    <name type="scientific">Prunus dulcis</name>
    <name type="common">Almond</name>
    <name type="synonym">Amygdalus dulcis</name>
    <dbReference type="NCBI Taxonomy" id="3755"/>
    <lineage>
        <taxon>Eukaryota</taxon>
        <taxon>Viridiplantae</taxon>
        <taxon>Streptophyta</taxon>
        <taxon>Embryophyta</taxon>
        <taxon>Tracheophyta</taxon>
        <taxon>Spermatophyta</taxon>
        <taxon>Magnoliopsida</taxon>
        <taxon>eudicotyledons</taxon>
        <taxon>Gunneridae</taxon>
        <taxon>Pentapetalae</taxon>
        <taxon>rosids</taxon>
        <taxon>fabids</taxon>
        <taxon>Rosales</taxon>
        <taxon>Rosaceae</taxon>
        <taxon>Amygdaloideae</taxon>
        <taxon>Amygdaleae</taxon>
        <taxon>Prunus</taxon>
    </lineage>
</organism>
<protein>
    <submittedName>
        <fullName evidence="1">Uncharacterized protein</fullName>
    </submittedName>
</protein>
<comment type="caution">
    <text evidence="1">The sequence shown here is derived from an EMBL/GenBank/DDBJ whole genome shotgun (WGS) entry which is preliminary data.</text>
</comment>
<gene>
    <name evidence="1" type="ORF">L3X38_027487</name>
</gene>
<keyword evidence="2" id="KW-1185">Reference proteome</keyword>
<evidence type="ECO:0000313" key="2">
    <source>
        <dbReference type="Proteomes" id="UP001054821"/>
    </source>
</evidence>
<accession>A0AAD4VNW9</accession>